<accession>U4L8L9</accession>
<dbReference type="EMBL" id="HF935493">
    <property type="protein sequence ID" value="CCX09693.1"/>
    <property type="molecule type" value="Genomic_DNA"/>
</dbReference>
<proteinExistence type="predicted"/>
<organism evidence="2 3">
    <name type="scientific">Pyronema omphalodes (strain CBS 100304)</name>
    <name type="common">Pyronema confluens</name>
    <dbReference type="NCBI Taxonomy" id="1076935"/>
    <lineage>
        <taxon>Eukaryota</taxon>
        <taxon>Fungi</taxon>
        <taxon>Dikarya</taxon>
        <taxon>Ascomycota</taxon>
        <taxon>Pezizomycotina</taxon>
        <taxon>Pezizomycetes</taxon>
        <taxon>Pezizales</taxon>
        <taxon>Pyronemataceae</taxon>
        <taxon>Pyronema</taxon>
    </lineage>
</organism>
<evidence type="ECO:0000313" key="3">
    <source>
        <dbReference type="Proteomes" id="UP000018144"/>
    </source>
</evidence>
<evidence type="ECO:0000313" key="2">
    <source>
        <dbReference type="EMBL" id="CCX09693.1"/>
    </source>
</evidence>
<protein>
    <submittedName>
        <fullName evidence="2">Uncharacterized protein</fullName>
    </submittedName>
</protein>
<feature type="chain" id="PRO_5004651740" evidence="1">
    <location>
        <begin position="21"/>
        <end position="159"/>
    </location>
</feature>
<gene>
    <name evidence="2" type="ORF">PCON_09286</name>
</gene>
<sequence length="159" mass="17661">MNPTLTLLAVLFATPSLVFSDEMVPVSFMLNDKTPGIRVSTGDIAIKPLNYCSDLTKSAAVLYGASYHEKTGEKVENPRRVCGYTIKNGCCAFFRDQECKTWAFTSDSSNVRDHKEDDKFRSIICDKQCHVIGKSGKNSAFARDGSEQWHRILAADGKQ</sequence>
<evidence type="ECO:0000256" key="1">
    <source>
        <dbReference type="SAM" id="SignalP"/>
    </source>
</evidence>
<keyword evidence="3" id="KW-1185">Reference proteome</keyword>
<keyword evidence="1" id="KW-0732">Signal</keyword>
<reference evidence="2 3" key="1">
    <citation type="journal article" date="2013" name="PLoS Genet.">
        <title>The genome and development-dependent transcriptomes of Pyronema confluens: a window into fungal evolution.</title>
        <authorList>
            <person name="Traeger S."/>
            <person name="Altegoer F."/>
            <person name="Freitag M."/>
            <person name="Gabaldon T."/>
            <person name="Kempken F."/>
            <person name="Kumar A."/>
            <person name="Marcet-Houben M."/>
            <person name="Poggeler S."/>
            <person name="Stajich J.E."/>
            <person name="Nowrousian M."/>
        </authorList>
    </citation>
    <scope>NUCLEOTIDE SEQUENCE [LARGE SCALE GENOMIC DNA]</scope>
    <source>
        <strain evidence="3">CBS 100304</strain>
        <tissue evidence="2">Vegetative mycelium</tissue>
    </source>
</reference>
<name>U4L8L9_PYROM</name>
<feature type="signal peptide" evidence="1">
    <location>
        <begin position="1"/>
        <end position="20"/>
    </location>
</feature>
<dbReference type="Proteomes" id="UP000018144">
    <property type="component" value="Unassembled WGS sequence"/>
</dbReference>
<dbReference type="AlphaFoldDB" id="U4L8L9"/>